<protein>
    <submittedName>
        <fullName evidence="2">SET domain-containing protein</fullName>
    </submittedName>
</protein>
<feature type="compositionally biased region" description="Basic and acidic residues" evidence="1">
    <location>
        <begin position="440"/>
        <end position="449"/>
    </location>
</feature>
<gene>
    <name evidence="2" type="ORF">CONCODRAFT_17587</name>
</gene>
<dbReference type="InterPro" id="IPR050600">
    <property type="entry name" value="SETD3_SETD6_MTase"/>
</dbReference>
<dbReference type="PANTHER" id="PTHR13271:SF34">
    <property type="entry name" value="N-LYSINE METHYLTRANSFERASE SETD6"/>
    <property type="match status" value="1"/>
</dbReference>
<dbReference type="OMA" id="EVDAYHE"/>
<dbReference type="GO" id="GO:0005634">
    <property type="term" value="C:nucleus"/>
    <property type="evidence" value="ECO:0007669"/>
    <property type="project" value="TreeGrafter"/>
</dbReference>
<feature type="region of interest" description="Disordered" evidence="1">
    <location>
        <begin position="378"/>
        <end position="459"/>
    </location>
</feature>
<evidence type="ECO:0000256" key="1">
    <source>
        <dbReference type="SAM" id="MobiDB-lite"/>
    </source>
</evidence>
<evidence type="ECO:0000313" key="2">
    <source>
        <dbReference type="EMBL" id="KXN70507.1"/>
    </source>
</evidence>
<dbReference type="Proteomes" id="UP000070444">
    <property type="component" value="Unassembled WGS sequence"/>
</dbReference>
<feature type="compositionally biased region" description="Acidic residues" evidence="1">
    <location>
        <begin position="383"/>
        <end position="413"/>
    </location>
</feature>
<dbReference type="SUPFAM" id="SSF82199">
    <property type="entry name" value="SET domain"/>
    <property type="match status" value="2"/>
</dbReference>
<dbReference type="InterPro" id="IPR046341">
    <property type="entry name" value="SET_dom_sf"/>
</dbReference>
<proteinExistence type="predicted"/>
<dbReference type="EMBL" id="KQ964500">
    <property type="protein sequence ID" value="KXN70507.1"/>
    <property type="molecule type" value="Genomic_DNA"/>
</dbReference>
<sequence length="607" mass="70322">MTEAKLSTSIKLDKLLNWFNKEKIWFNKDLLEIIINHENTKDESFYIKAKKDVALDKVVCKIPKPSILSCQTGSISNLLEDNEIGGGVGLAITIMFELQMKEKSPWFDYLQSLPEFEPLPLFWNEKQLETLKGTRVLTTLIKLMEDLKEDYESIVVPFIQDNSEIVDEEYFNYDTYTKVTSWISSRAFDVDNFHGRSMVPLADLFNHHITAENVHIECDDDVCPYCGSNGTCAHYDQLEDLDDEEPLPTDEIFRDYEIPLLLDLDEPEKTSSDKLKEKEDKDEEEMDDYMMEMRVVKAAKKGEEVFNTYGENLSNDYLLTRYGYSEPNNPFDIIYFNLQKLGQSACKLSKLKPEVVEERIGKFLNWSPHLLPLIAPHLIPKDDESEAEDEDEMDDDDEDEEGDNEDDMDDFDMEINTSDLESVNSDDIVEDDLNGDDSEMDSHSEHSHPEEDEEHDDDDDEINALIEKVKYGIEANGHFSKSLICLLHAIYSEEFILDTTEDPEELLHHFSDIIDKFPLTKAQDTEPSKKKRKSVLSKEHKNSIQLVKYLLEEDLKELKISPELEKEFEELKSKFNNDRTHIEYFGIICRTSELAIINKALTIINQI</sequence>
<dbReference type="STRING" id="796925.A0A137P671"/>
<feature type="compositionally biased region" description="Acidic residues" evidence="1">
    <location>
        <begin position="450"/>
        <end position="459"/>
    </location>
</feature>
<keyword evidence="3" id="KW-1185">Reference proteome</keyword>
<dbReference type="AlphaFoldDB" id="A0A137P671"/>
<dbReference type="PANTHER" id="PTHR13271">
    <property type="entry name" value="UNCHARACTERIZED PUTATIVE METHYLTRANSFERASE"/>
    <property type="match status" value="1"/>
</dbReference>
<feature type="compositionally biased region" description="Acidic residues" evidence="1">
    <location>
        <begin position="427"/>
        <end position="439"/>
    </location>
</feature>
<name>A0A137P671_CONC2</name>
<evidence type="ECO:0000313" key="3">
    <source>
        <dbReference type="Proteomes" id="UP000070444"/>
    </source>
</evidence>
<feature type="compositionally biased region" description="Polar residues" evidence="1">
    <location>
        <begin position="415"/>
        <end position="425"/>
    </location>
</feature>
<reference evidence="2 3" key="1">
    <citation type="journal article" date="2015" name="Genome Biol. Evol.">
        <title>Phylogenomic analyses indicate that early fungi evolved digesting cell walls of algal ancestors of land plants.</title>
        <authorList>
            <person name="Chang Y."/>
            <person name="Wang S."/>
            <person name="Sekimoto S."/>
            <person name="Aerts A.L."/>
            <person name="Choi C."/>
            <person name="Clum A."/>
            <person name="LaButti K.M."/>
            <person name="Lindquist E.A."/>
            <person name="Yee Ngan C."/>
            <person name="Ohm R.A."/>
            <person name="Salamov A.A."/>
            <person name="Grigoriev I.V."/>
            <person name="Spatafora J.W."/>
            <person name="Berbee M.L."/>
        </authorList>
    </citation>
    <scope>NUCLEOTIDE SEQUENCE [LARGE SCALE GENOMIC DNA]</scope>
    <source>
        <strain evidence="2 3">NRRL 28638</strain>
    </source>
</reference>
<dbReference type="OrthoDB" id="441812at2759"/>
<organism evidence="2 3">
    <name type="scientific">Conidiobolus coronatus (strain ATCC 28846 / CBS 209.66 / NRRL 28638)</name>
    <name type="common">Delacroixia coronata</name>
    <dbReference type="NCBI Taxonomy" id="796925"/>
    <lineage>
        <taxon>Eukaryota</taxon>
        <taxon>Fungi</taxon>
        <taxon>Fungi incertae sedis</taxon>
        <taxon>Zoopagomycota</taxon>
        <taxon>Entomophthoromycotina</taxon>
        <taxon>Entomophthoromycetes</taxon>
        <taxon>Entomophthorales</taxon>
        <taxon>Ancylistaceae</taxon>
        <taxon>Conidiobolus</taxon>
    </lineage>
</organism>
<accession>A0A137P671</accession>
<dbReference type="GO" id="GO:0016279">
    <property type="term" value="F:protein-lysine N-methyltransferase activity"/>
    <property type="evidence" value="ECO:0007669"/>
    <property type="project" value="TreeGrafter"/>
</dbReference>
<dbReference type="Gene3D" id="3.90.1410.10">
    <property type="entry name" value="set domain protein methyltransferase, domain 1"/>
    <property type="match status" value="2"/>
</dbReference>